<dbReference type="Pfam" id="PF14510">
    <property type="entry name" value="ABC_trans_N"/>
    <property type="match status" value="1"/>
</dbReference>
<dbReference type="PROSITE" id="PS00211">
    <property type="entry name" value="ABC_TRANSPORTER_1"/>
    <property type="match status" value="1"/>
</dbReference>
<dbReference type="STRING" id="1448320.A0A319CVF0"/>
<feature type="transmembrane region" description="Helical" evidence="7">
    <location>
        <begin position="488"/>
        <end position="512"/>
    </location>
</feature>
<evidence type="ECO:0000256" key="3">
    <source>
        <dbReference type="ARBA" id="ARBA00022692"/>
    </source>
</evidence>
<evidence type="ECO:0000256" key="2">
    <source>
        <dbReference type="ARBA" id="ARBA00022448"/>
    </source>
</evidence>
<evidence type="ECO:0000256" key="1">
    <source>
        <dbReference type="ARBA" id="ARBA00004141"/>
    </source>
</evidence>
<evidence type="ECO:0000256" key="6">
    <source>
        <dbReference type="SAM" id="MobiDB-lite"/>
    </source>
</evidence>
<dbReference type="AlphaFoldDB" id="A0A319CVF0"/>
<feature type="transmembrane region" description="Helical" evidence="7">
    <location>
        <begin position="634"/>
        <end position="654"/>
    </location>
</feature>
<feature type="region of interest" description="Disordered" evidence="6">
    <location>
        <begin position="1"/>
        <end position="35"/>
    </location>
</feature>
<feature type="domain" description="ABC transporter" evidence="8">
    <location>
        <begin position="95"/>
        <end position="345"/>
    </location>
</feature>
<dbReference type="Proteomes" id="UP000247810">
    <property type="component" value="Unassembled WGS sequence"/>
</dbReference>
<gene>
    <name evidence="9" type="ORF">BO71DRAFT_488078</name>
</gene>
<name>A0A319CVF0_9EURO</name>
<dbReference type="GO" id="GO:0140359">
    <property type="term" value="F:ABC-type transporter activity"/>
    <property type="evidence" value="ECO:0007669"/>
    <property type="project" value="InterPro"/>
</dbReference>
<evidence type="ECO:0000256" key="4">
    <source>
        <dbReference type="ARBA" id="ARBA00022989"/>
    </source>
</evidence>
<dbReference type="EMBL" id="KZ826038">
    <property type="protein sequence ID" value="PYH89265.1"/>
    <property type="molecule type" value="Genomic_DNA"/>
</dbReference>
<dbReference type="InterPro" id="IPR013525">
    <property type="entry name" value="ABC2_TM"/>
</dbReference>
<reference evidence="9 10" key="1">
    <citation type="submission" date="2018-02" db="EMBL/GenBank/DDBJ databases">
        <title>The genomes of Aspergillus section Nigri reveals drivers in fungal speciation.</title>
        <authorList>
            <consortium name="DOE Joint Genome Institute"/>
            <person name="Vesth T.C."/>
            <person name="Nybo J."/>
            <person name="Theobald S."/>
            <person name="Brandl J."/>
            <person name="Frisvad J.C."/>
            <person name="Nielsen K.F."/>
            <person name="Lyhne E.K."/>
            <person name="Kogle M.E."/>
            <person name="Kuo A."/>
            <person name="Riley R."/>
            <person name="Clum A."/>
            <person name="Nolan M."/>
            <person name="Lipzen A."/>
            <person name="Salamov A."/>
            <person name="Henrissat B."/>
            <person name="Wiebenga A."/>
            <person name="De vries R.P."/>
            <person name="Grigoriev I.V."/>
            <person name="Mortensen U.H."/>
            <person name="Andersen M.R."/>
            <person name="Baker S.E."/>
        </authorList>
    </citation>
    <scope>NUCLEOTIDE SEQUENCE [LARGE SCALE GENOMIC DNA]</scope>
    <source>
        <strain evidence="9 10">CBS 707.79</strain>
    </source>
</reference>
<evidence type="ECO:0000313" key="9">
    <source>
        <dbReference type="EMBL" id="PYH89265.1"/>
    </source>
</evidence>
<dbReference type="PANTHER" id="PTHR19241">
    <property type="entry name" value="ATP-BINDING CASSETTE TRANSPORTER"/>
    <property type="match status" value="1"/>
</dbReference>
<keyword evidence="3 7" id="KW-0812">Transmembrane</keyword>
<dbReference type="GO" id="GO:0016020">
    <property type="term" value="C:membrane"/>
    <property type="evidence" value="ECO:0007669"/>
    <property type="project" value="UniProtKB-SubCell"/>
</dbReference>
<evidence type="ECO:0000313" key="10">
    <source>
        <dbReference type="Proteomes" id="UP000247810"/>
    </source>
</evidence>
<dbReference type="PROSITE" id="PS50893">
    <property type="entry name" value="ABC_TRANSPORTER_2"/>
    <property type="match status" value="1"/>
</dbReference>
<dbReference type="SUPFAM" id="SSF52540">
    <property type="entry name" value="P-loop containing nucleoside triphosphate hydrolases"/>
    <property type="match status" value="1"/>
</dbReference>
<dbReference type="GO" id="GO:0005524">
    <property type="term" value="F:ATP binding"/>
    <property type="evidence" value="ECO:0007669"/>
    <property type="project" value="InterPro"/>
</dbReference>
<dbReference type="InterPro" id="IPR027417">
    <property type="entry name" value="P-loop_NTPase"/>
</dbReference>
<organism evidence="9 10">
    <name type="scientific">Aspergillus ellipticus CBS 707.79</name>
    <dbReference type="NCBI Taxonomy" id="1448320"/>
    <lineage>
        <taxon>Eukaryota</taxon>
        <taxon>Fungi</taxon>
        <taxon>Dikarya</taxon>
        <taxon>Ascomycota</taxon>
        <taxon>Pezizomycotina</taxon>
        <taxon>Eurotiomycetes</taxon>
        <taxon>Eurotiomycetidae</taxon>
        <taxon>Eurotiales</taxon>
        <taxon>Aspergillaceae</taxon>
        <taxon>Aspergillus</taxon>
        <taxon>Aspergillus subgen. Circumdati</taxon>
    </lineage>
</organism>
<accession>A0A319CVF0</accession>
<feature type="transmembrane region" description="Helical" evidence="7">
    <location>
        <begin position="518"/>
        <end position="536"/>
    </location>
</feature>
<keyword evidence="4 7" id="KW-1133">Transmembrane helix</keyword>
<protein>
    <submittedName>
        <fullName evidence="9">P-loop containing nucleoside triphosphate hydrolase protein</fullName>
    </submittedName>
</protein>
<sequence>METRISTMQGVTCTSTDSPDGQTFASSDLGSPLNPSGKRFNARTWAQSIPNGAAERGQEFRRVGLCFQELSVFGYSTATDFQKTVANIWLALPGMLARRLWPRASASKQNRVDIPRQFDGIIHAGDMCVVLGPPGSGCSTFLRAISGDRNGICINQDSYFSYQGISDKEMHTANRGDVIYTAEVDVYFPMLTVGETLTFAASARCPRELPKGISHQQYCEHLRDVTMAMYGISHTIHTKVGDEFVREVSGGERKRVTIAEATLSNAPFQCWDNSTRGLDAANAVEFCKTLRLQSEALILYEGRQIYFGPASRAKAYFVDLGFECPDRQTTPDFLKSMAFPAQRVPRQGCNTPRTADDFAAAWKQSAEYEALQREIEAYKAQHPIGGADAVKYRLLKQTYQAKGQRPSSPYMLSYSQQVMLCMWRGWRRFWADPGPAIWNPSTDGPLFSSWLFWYTLASLPTFALFHFPVGLAHDASSAAGDQATSRGFLMYLLFLTFLLWVSTFVHLCIAIAPSADSAGNIANFLFVRAFFFCGVVASPDKMPRFWIFLYRASPLSYYVSAVLSTGLANEVMVLDPAMAGQTCGDYLGAYIEQVGGYLADADAVTSCRDCRAKETNVILRTVGVEHGSRWRDLGILWVYVLFNVVGALAGYWLARVPRGRK</sequence>
<keyword evidence="10" id="KW-1185">Reference proteome</keyword>
<dbReference type="Gene3D" id="3.40.50.300">
    <property type="entry name" value="P-loop containing nucleotide triphosphate hydrolases"/>
    <property type="match status" value="1"/>
</dbReference>
<dbReference type="InterPro" id="IPR003439">
    <property type="entry name" value="ABC_transporter-like_ATP-bd"/>
</dbReference>
<proteinExistence type="predicted"/>
<dbReference type="Pfam" id="PF00005">
    <property type="entry name" value="ABC_tran"/>
    <property type="match status" value="1"/>
</dbReference>
<keyword evidence="9" id="KW-0378">Hydrolase</keyword>
<evidence type="ECO:0000259" key="8">
    <source>
        <dbReference type="PROSITE" id="PS50893"/>
    </source>
</evidence>
<comment type="subcellular location">
    <subcellularLocation>
        <location evidence="1">Membrane</location>
        <topology evidence="1">Multi-pass membrane protein</topology>
    </subcellularLocation>
</comment>
<dbReference type="InterPro" id="IPR017871">
    <property type="entry name" value="ABC_transporter-like_CS"/>
</dbReference>
<evidence type="ECO:0000256" key="7">
    <source>
        <dbReference type="SAM" id="Phobius"/>
    </source>
</evidence>
<keyword evidence="5 7" id="KW-0472">Membrane</keyword>
<feature type="transmembrane region" description="Helical" evidence="7">
    <location>
        <begin position="548"/>
        <end position="568"/>
    </location>
</feature>
<dbReference type="VEuPathDB" id="FungiDB:BO71DRAFT_488078"/>
<evidence type="ECO:0000256" key="5">
    <source>
        <dbReference type="ARBA" id="ARBA00023136"/>
    </source>
</evidence>
<feature type="transmembrane region" description="Helical" evidence="7">
    <location>
        <begin position="450"/>
        <end position="467"/>
    </location>
</feature>
<dbReference type="InterPro" id="IPR029481">
    <property type="entry name" value="ABC_trans_N"/>
</dbReference>
<dbReference type="GO" id="GO:0016887">
    <property type="term" value="F:ATP hydrolysis activity"/>
    <property type="evidence" value="ECO:0007669"/>
    <property type="project" value="InterPro"/>
</dbReference>
<dbReference type="Pfam" id="PF01061">
    <property type="entry name" value="ABC2_membrane"/>
    <property type="match status" value="1"/>
</dbReference>
<feature type="compositionally biased region" description="Polar residues" evidence="6">
    <location>
        <begin position="1"/>
        <end position="29"/>
    </location>
</feature>
<dbReference type="OrthoDB" id="4501769at2759"/>
<keyword evidence="2" id="KW-0813">Transport</keyword>